<dbReference type="SUPFAM" id="SSF52540">
    <property type="entry name" value="P-loop containing nucleoside triphosphate hydrolases"/>
    <property type="match status" value="1"/>
</dbReference>
<reference evidence="1 2" key="1">
    <citation type="submission" date="2018-02" db="EMBL/GenBank/DDBJ databases">
        <title>Complete genome of Nitrosopumilus oxyclinae HCE1.</title>
        <authorList>
            <person name="Qin W."/>
            <person name="Zheng Y."/>
            <person name="Stahl D.A."/>
        </authorList>
    </citation>
    <scope>NUCLEOTIDE SEQUENCE [LARGE SCALE GENOMIC DNA]</scope>
    <source>
        <strain evidence="1 2">HCE1</strain>
    </source>
</reference>
<evidence type="ECO:0000313" key="1">
    <source>
        <dbReference type="EMBL" id="QLH05463.1"/>
    </source>
</evidence>
<dbReference type="GO" id="GO:0016301">
    <property type="term" value="F:kinase activity"/>
    <property type="evidence" value="ECO:0007669"/>
    <property type="project" value="UniProtKB-KW"/>
</dbReference>
<proteinExistence type="predicted"/>
<dbReference type="PANTHER" id="PTHR41930">
    <property type="entry name" value="UPF0200 PROTEIN MJ1399"/>
    <property type="match status" value="1"/>
</dbReference>
<protein>
    <submittedName>
        <fullName evidence="1">Dephospho-CoA kinase</fullName>
    </submittedName>
</protein>
<dbReference type="AlphaFoldDB" id="A0A7D5RC82"/>
<dbReference type="GeneID" id="56062156"/>
<dbReference type="EMBL" id="CP026994">
    <property type="protein sequence ID" value="QLH05463.1"/>
    <property type="molecule type" value="Genomic_DNA"/>
</dbReference>
<accession>A0A7D5RC82</accession>
<dbReference type="OrthoDB" id="85381at2157"/>
<keyword evidence="1" id="KW-0808">Transferase</keyword>
<dbReference type="InterPro" id="IPR027417">
    <property type="entry name" value="P-loop_NTPase"/>
</dbReference>
<dbReference type="KEGG" id="nox:C5F49_09100"/>
<organism evidence="1 2">
    <name type="scientific">Nitrosopumilus oxyclinae</name>
    <dbReference type="NCBI Taxonomy" id="1959104"/>
    <lineage>
        <taxon>Archaea</taxon>
        <taxon>Nitrososphaerota</taxon>
        <taxon>Nitrososphaeria</taxon>
        <taxon>Nitrosopumilales</taxon>
        <taxon>Nitrosopumilaceae</taxon>
        <taxon>Nitrosopumilus</taxon>
    </lineage>
</organism>
<dbReference type="Pfam" id="PF13207">
    <property type="entry name" value="AAA_17"/>
    <property type="match status" value="1"/>
</dbReference>
<keyword evidence="1" id="KW-0418">Kinase</keyword>
<dbReference type="PANTHER" id="PTHR41930:SF1">
    <property type="entry name" value="DEPHOSPHO-COA KINASE"/>
    <property type="match status" value="1"/>
</dbReference>
<dbReference type="Proteomes" id="UP000509441">
    <property type="component" value="Chromosome"/>
</dbReference>
<dbReference type="RefSeq" id="WP_179362718.1">
    <property type="nucleotide sequence ID" value="NZ_CP026994.1"/>
</dbReference>
<name>A0A7D5RC82_9ARCH</name>
<evidence type="ECO:0000313" key="2">
    <source>
        <dbReference type="Proteomes" id="UP000509441"/>
    </source>
</evidence>
<gene>
    <name evidence="1" type="ORF">C5F49_09100</name>
</gene>
<sequence length="183" mass="20341">MLTKLIVCLTGMPGAGKSTIAEGLQSKGYEIINMGNTVREEAKKRNLESTRENLGKLMLELREKNGPGAIAELVKPQIESSTSNVILIDGVRSNDEIQVLKKYGTVKLLAVHASTDTRFDFLQKRGRSDDPQTKQHFEERDNRELGVGVSNSIALSDNAISNVGKTKEELIEQTFKIIQKWLE</sequence>
<keyword evidence="2" id="KW-1185">Reference proteome</keyword>
<dbReference type="Gene3D" id="3.40.50.300">
    <property type="entry name" value="P-loop containing nucleotide triphosphate hydrolases"/>
    <property type="match status" value="1"/>
</dbReference>